<gene>
    <name evidence="1" type="primary">AlNc14C379G11207</name>
    <name evidence="1" type="ORF">ALNC14_126440</name>
</gene>
<evidence type="ECO:0000313" key="1">
    <source>
        <dbReference type="EMBL" id="CCA26500.1"/>
    </source>
</evidence>
<proteinExistence type="predicted"/>
<dbReference type="AlphaFoldDB" id="F0WYE7"/>
<protein>
    <submittedName>
        <fullName evidence="1">AlNc14C379G11207 protein</fullName>
    </submittedName>
</protein>
<sequence>MHQLHIRDPMDLNDFICCTVEAETEMEALTATSLLSEVAGSGFLFTAQETKDFTESESTSEGVINTQPEISAEEKIDAVRAIFFLLGDYPDLERLVMGGMRTLQQQLRKELRVEKENLLTQTLIRGYFSAAATIK</sequence>
<reference evidence="1" key="2">
    <citation type="submission" date="2011-02" db="EMBL/GenBank/DDBJ databases">
        <authorList>
            <person name="MacLean D."/>
        </authorList>
    </citation>
    <scope>NUCLEOTIDE SEQUENCE</scope>
</reference>
<accession>F0WYE7</accession>
<name>F0WYE7_9STRA</name>
<reference evidence="1" key="1">
    <citation type="journal article" date="2011" name="PLoS Biol.">
        <title>Gene gain and loss during evolution of obligate parasitism in the white rust pathogen of Arabidopsis thaliana.</title>
        <authorList>
            <person name="Kemen E."/>
            <person name="Gardiner A."/>
            <person name="Schultz-Larsen T."/>
            <person name="Kemen A.C."/>
            <person name="Balmuth A.L."/>
            <person name="Robert-Seilaniantz A."/>
            <person name="Bailey K."/>
            <person name="Holub E."/>
            <person name="Studholme D.J."/>
            <person name="Maclean D."/>
            <person name="Jones J.D."/>
        </authorList>
    </citation>
    <scope>NUCLEOTIDE SEQUENCE</scope>
</reference>
<dbReference type="HOGENOM" id="CLU_126829_0_0_1"/>
<dbReference type="EMBL" id="FR824423">
    <property type="protein sequence ID" value="CCA26500.1"/>
    <property type="molecule type" value="Genomic_DNA"/>
</dbReference>
<organism evidence="1">
    <name type="scientific">Albugo laibachii Nc14</name>
    <dbReference type="NCBI Taxonomy" id="890382"/>
    <lineage>
        <taxon>Eukaryota</taxon>
        <taxon>Sar</taxon>
        <taxon>Stramenopiles</taxon>
        <taxon>Oomycota</taxon>
        <taxon>Peronosporomycetes</taxon>
        <taxon>Albuginales</taxon>
        <taxon>Albuginaceae</taxon>
        <taxon>Albugo</taxon>
    </lineage>
</organism>